<feature type="transmembrane region" description="Helical" evidence="1">
    <location>
        <begin position="92"/>
        <end position="114"/>
    </location>
</feature>
<sequence length="127" mass="13657">MSSAHSYSLVELLQMAVTGLVGNIPMLLAYAAALIFVIVRWRQSPRASTLALCGVLFGLLLLLLVPVAYAWLSRSVMTGGKSSLEMQTAYTVAGLAVSSLHAISFGFLFLAIYADRRHYNSPPPPEG</sequence>
<protein>
    <submittedName>
        <fullName evidence="2">Uncharacterized protein</fullName>
    </submittedName>
</protein>
<dbReference type="RefSeq" id="WP_113959304.1">
    <property type="nucleotide sequence ID" value="NZ_QNRR01000005.1"/>
</dbReference>
<organism evidence="2 3">
    <name type="scientific">Roseimicrobium gellanilyticum</name>
    <dbReference type="NCBI Taxonomy" id="748857"/>
    <lineage>
        <taxon>Bacteria</taxon>
        <taxon>Pseudomonadati</taxon>
        <taxon>Verrucomicrobiota</taxon>
        <taxon>Verrucomicrobiia</taxon>
        <taxon>Verrucomicrobiales</taxon>
        <taxon>Verrucomicrobiaceae</taxon>
        <taxon>Roseimicrobium</taxon>
    </lineage>
</organism>
<name>A0A366HLM5_9BACT</name>
<feature type="transmembrane region" description="Helical" evidence="1">
    <location>
        <begin position="12"/>
        <end position="38"/>
    </location>
</feature>
<dbReference type="Proteomes" id="UP000253426">
    <property type="component" value="Unassembled WGS sequence"/>
</dbReference>
<comment type="caution">
    <text evidence="2">The sequence shown here is derived from an EMBL/GenBank/DDBJ whole genome shotgun (WGS) entry which is preliminary data.</text>
</comment>
<keyword evidence="1" id="KW-0812">Transmembrane</keyword>
<evidence type="ECO:0000313" key="2">
    <source>
        <dbReference type="EMBL" id="RBP43838.1"/>
    </source>
</evidence>
<reference evidence="2 3" key="1">
    <citation type="submission" date="2018-06" db="EMBL/GenBank/DDBJ databases">
        <title>Genomic Encyclopedia of Type Strains, Phase IV (KMG-IV): sequencing the most valuable type-strain genomes for metagenomic binning, comparative biology and taxonomic classification.</title>
        <authorList>
            <person name="Goeker M."/>
        </authorList>
    </citation>
    <scope>NUCLEOTIDE SEQUENCE [LARGE SCALE GENOMIC DNA]</scope>
    <source>
        <strain evidence="2 3">DSM 25532</strain>
    </source>
</reference>
<evidence type="ECO:0000256" key="1">
    <source>
        <dbReference type="SAM" id="Phobius"/>
    </source>
</evidence>
<keyword evidence="1" id="KW-1133">Transmembrane helix</keyword>
<dbReference type="AlphaFoldDB" id="A0A366HLM5"/>
<evidence type="ECO:0000313" key="3">
    <source>
        <dbReference type="Proteomes" id="UP000253426"/>
    </source>
</evidence>
<proteinExistence type="predicted"/>
<dbReference type="EMBL" id="QNRR01000005">
    <property type="protein sequence ID" value="RBP43838.1"/>
    <property type="molecule type" value="Genomic_DNA"/>
</dbReference>
<accession>A0A366HLM5</accession>
<gene>
    <name evidence="2" type="ORF">DES53_105237</name>
</gene>
<keyword evidence="3" id="KW-1185">Reference proteome</keyword>
<keyword evidence="1" id="KW-0472">Membrane</keyword>
<feature type="transmembrane region" description="Helical" evidence="1">
    <location>
        <begin position="50"/>
        <end position="72"/>
    </location>
</feature>